<dbReference type="GO" id="GO:0005737">
    <property type="term" value="C:cytoplasm"/>
    <property type="evidence" value="ECO:0007669"/>
    <property type="project" value="TreeGrafter"/>
</dbReference>
<keyword evidence="1" id="KW-0732">Signal</keyword>
<keyword evidence="4" id="KW-1185">Reference proteome</keyword>
<dbReference type="SMART" id="SM00516">
    <property type="entry name" value="SEC14"/>
    <property type="match status" value="2"/>
</dbReference>
<accession>A0A8J2MC30</accession>
<dbReference type="PROSITE" id="PS50191">
    <property type="entry name" value="CRAL_TRIO"/>
    <property type="match status" value="2"/>
</dbReference>
<evidence type="ECO:0000259" key="2">
    <source>
        <dbReference type="PROSITE" id="PS50191"/>
    </source>
</evidence>
<proteinExistence type="predicted"/>
<dbReference type="AlphaFoldDB" id="A0A8J2MC30"/>
<evidence type="ECO:0000313" key="3">
    <source>
        <dbReference type="EMBL" id="CAG7835790.1"/>
    </source>
</evidence>
<reference evidence="3" key="1">
    <citation type="submission" date="2021-06" db="EMBL/GenBank/DDBJ databases">
        <authorList>
            <person name="Hodson N. C."/>
            <person name="Mongue J. A."/>
            <person name="Jaron S. K."/>
        </authorList>
    </citation>
    <scope>NUCLEOTIDE SEQUENCE</scope>
</reference>
<dbReference type="PANTHER" id="PTHR23324">
    <property type="entry name" value="SEC14 RELATED PROTEIN"/>
    <property type="match status" value="1"/>
</dbReference>
<dbReference type="InterPro" id="IPR001251">
    <property type="entry name" value="CRAL-TRIO_dom"/>
</dbReference>
<gene>
    <name evidence="3" type="ORF">AFUS01_LOCUS45116</name>
</gene>
<feature type="domain" description="CRAL-TRIO" evidence="2">
    <location>
        <begin position="63"/>
        <end position="253"/>
    </location>
</feature>
<sequence length="432" mass="50635">MKILLPIVFLYCLIFNLTFTNASVQESLKLLAAQDFSKDYNDTKEYNEVTSNLLQEDLDQWKPPEEFRSEFTYYWSGVDEDCRPIWVGQMGRWNVRRVVERGEKSRENFRKYIEQMVYNIGKSVKLNKNTTSCSNPEEEVTGIIDLEGFNYFQLSSVSTVDFILSLFKEFVPVIIKHVYGAYVVNATYVVEALVRLIRPILGSLMERLFYFDHSSKRPSRNKVTANLVEFNRTEVNSNFLQNDLDNWKAPEELRRSFIYYWSGIDEDCRPIWIGQLGQWNVQKVIDEGLESKKTLRKYIDQMVHNVMKTLKSNYSGCENVNEEITGIIDLEGFNWHQMSSAQTIVFILSTFKEFIPVVFKHVESVFVVNTNYMAKALLNLIRPLLGSFMERVEIFGTHKQHWLPHLLKRFPRNELPEWYGGDKNFAPIQVFG</sequence>
<feature type="domain" description="CRAL-TRIO" evidence="2">
    <location>
        <begin position="249"/>
        <end position="427"/>
    </location>
</feature>
<evidence type="ECO:0000313" key="4">
    <source>
        <dbReference type="Proteomes" id="UP000708208"/>
    </source>
</evidence>
<dbReference type="InterPro" id="IPR051064">
    <property type="entry name" value="SEC14/CRAL-TRIO_domain"/>
</dbReference>
<feature type="chain" id="PRO_5035225791" description="CRAL-TRIO domain-containing protein" evidence="1">
    <location>
        <begin position="23"/>
        <end position="432"/>
    </location>
</feature>
<name>A0A8J2MC30_9HEXA</name>
<dbReference type="CDD" id="cd00170">
    <property type="entry name" value="SEC14"/>
    <property type="match status" value="2"/>
</dbReference>
<dbReference type="Proteomes" id="UP000708208">
    <property type="component" value="Unassembled WGS sequence"/>
</dbReference>
<dbReference type="EMBL" id="CAJVCH010570762">
    <property type="protein sequence ID" value="CAG7835790.1"/>
    <property type="molecule type" value="Genomic_DNA"/>
</dbReference>
<feature type="signal peptide" evidence="1">
    <location>
        <begin position="1"/>
        <end position="22"/>
    </location>
</feature>
<dbReference type="PANTHER" id="PTHR23324:SF83">
    <property type="entry name" value="SEC14-LIKE PROTEIN 2"/>
    <property type="match status" value="1"/>
</dbReference>
<organism evidence="3 4">
    <name type="scientific">Allacma fusca</name>
    <dbReference type="NCBI Taxonomy" id="39272"/>
    <lineage>
        <taxon>Eukaryota</taxon>
        <taxon>Metazoa</taxon>
        <taxon>Ecdysozoa</taxon>
        <taxon>Arthropoda</taxon>
        <taxon>Hexapoda</taxon>
        <taxon>Collembola</taxon>
        <taxon>Symphypleona</taxon>
        <taxon>Sminthuridae</taxon>
        <taxon>Allacma</taxon>
    </lineage>
</organism>
<comment type="caution">
    <text evidence="3">The sequence shown here is derived from an EMBL/GenBank/DDBJ whole genome shotgun (WGS) entry which is preliminary data.</text>
</comment>
<evidence type="ECO:0000256" key="1">
    <source>
        <dbReference type="SAM" id="SignalP"/>
    </source>
</evidence>
<dbReference type="Pfam" id="PF00650">
    <property type="entry name" value="CRAL_TRIO"/>
    <property type="match status" value="2"/>
</dbReference>
<protein>
    <recommendedName>
        <fullName evidence="2">CRAL-TRIO domain-containing protein</fullName>
    </recommendedName>
</protein>